<accession>A0A7S1XEN9</accession>
<dbReference type="SUPFAM" id="SSF56219">
    <property type="entry name" value="DNase I-like"/>
    <property type="match status" value="1"/>
</dbReference>
<dbReference type="InterPro" id="IPR046985">
    <property type="entry name" value="IP5"/>
</dbReference>
<dbReference type="AlphaFoldDB" id="A0A7S1XEN9"/>
<dbReference type="Gene3D" id="2.60.40.10">
    <property type="entry name" value="Immunoglobulins"/>
    <property type="match status" value="1"/>
</dbReference>
<dbReference type="InterPro" id="IPR008936">
    <property type="entry name" value="Rho_GTPase_activation_prot"/>
</dbReference>
<feature type="domain" description="Inositol polyphosphate-related phosphatase" evidence="2">
    <location>
        <begin position="170"/>
        <end position="505"/>
    </location>
</feature>
<name>A0A7S1XEN9_9RHOD</name>
<feature type="region of interest" description="Disordered" evidence="1">
    <location>
        <begin position="107"/>
        <end position="152"/>
    </location>
</feature>
<dbReference type="SUPFAM" id="SSF48350">
    <property type="entry name" value="GTPase activation domain, GAP"/>
    <property type="match status" value="1"/>
</dbReference>
<dbReference type="InterPro" id="IPR036691">
    <property type="entry name" value="Endo/exonu/phosph_ase_sf"/>
</dbReference>
<dbReference type="GO" id="GO:0004439">
    <property type="term" value="F:phosphatidylinositol-4,5-bisphosphate 5-phosphatase activity"/>
    <property type="evidence" value="ECO:0007669"/>
    <property type="project" value="TreeGrafter"/>
</dbReference>
<protein>
    <recommendedName>
        <fullName evidence="2">Inositol polyphosphate-related phosphatase domain-containing protein</fullName>
    </recommendedName>
</protein>
<dbReference type="Gene3D" id="3.60.10.10">
    <property type="entry name" value="Endonuclease/exonuclease/phosphatase"/>
    <property type="match status" value="1"/>
</dbReference>
<dbReference type="GO" id="GO:0046856">
    <property type="term" value="P:phosphatidylinositol dephosphorylation"/>
    <property type="evidence" value="ECO:0007669"/>
    <property type="project" value="InterPro"/>
</dbReference>
<dbReference type="PANTHER" id="PTHR11200">
    <property type="entry name" value="INOSITOL 5-PHOSPHATASE"/>
    <property type="match status" value="1"/>
</dbReference>
<dbReference type="Gene3D" id="1.10.555.10">
    <property type="entry name" value="Rho GTPase activation protein"/>
    <property type="match status" value="1"/>
</dbReference>
<feature type="region of interest" description="Disordered" evidence="1">
    <location>
        <begin position="53"/>
        <end position="82"/>
    </location>
</feature>
<dbReference type="SMART" id="SM00128">
    <property type="entry name" value="IPPc"/>
    <property type="match status" value="1"/>
</dbReference>
<proteinExistence type="predicted"/>
<dbReference type="InterPro" id="IPR000300">
    <property type="entry name" value="IPPc"/>
</dbReference>
<dbReference type="PANTHER" id="PTHR11200:SF300">
    <property type="entry name" value="TYPE II INOSITOL 1,4,5-TRISPHOSPHATE 5-PHOSPHATASE"/>
    <property type="match status" value="1"/>
</dbReference>
<organism evidence="3">
    <name type="scientific">Compsopogon caeruleus</name>
    <dbReference type="NCBI Taxonomy" id="31354"/>
    <lineage>
        <taxon>Eukaryota</taxon>
        <taxon>Rhodophyta</taxon>
        <taxon>Compsopogonophyceae</taxon>
        <taxon>Compsopogonales</taxon>
        <taxon>Compsopogonaceae</taxon>
        <taxon>Compsopogon</taxon>
    </lineage>
</organism>
<gene>
    <name evidence="3" type="ORF">CCAE0312_LOCUS6717</name>
</gene>
<dbReference type="Pfam" id="PF22669">
    <property type="entry name" value="Exo_endo_phos2"/>
    <property type="match status" value="1"/>
</dbReference>
<reference evidence="3" key="1">
    <citation type="submission" date="2021-01" db="EMBL/GenBank/DDBJ databases">
        <authorList>
            <person name="Corre E."/>
            <person name="Pelletier E."/>
            <person name="Niang G."/>
            <person name="Scheremetjew M."/>
            <person name="Finn R."/>
            <person name="Kale V."/>
            <person name="Holt S."/>
            <person name="Cochrane G."/>
            <person name="Meng A."/>
            <person name="Brown T."/>
            <person name="Cohen L."/>
        </authorList>
    </citation>
    <scope>NUCLEOTIDE SEQUENCE</scope>
    <source>
        <strain evidence="3">SAG 36.94</strain>
    </source>
</reference>
<evidence type="ECO:0000313" key="3">
    <source>
        <dbReference type="EMBL" id="CAD9234628.1"/>
    </source>
</evidence>
<evidence type="ECO:0000259" key="2">
    <source>
        <dbReference type="SMART" id="SM00128"/>
    </source>
</evidence>
<sequence length="862" mass="96242">MLFLYFGGGSCHRKGRALVGWRQAGRVLGRAGALCSVRSLLMGDDWAAGYHSTAGRPVDSPTVDERHNSLRNQRRLPSEAGPNAHSWYYDEFRGDRDRALDDSYSQRKLADNADDDQARERLGNGGSDDMLSSFNGVDGIGGAAQQRRTRRRDWVENELQKRKQEFMVKKRLKVFGGTWNVNGRKPSTDVSEWLFSAAGRKSNVFDVYMIGIQETQALSGMNAVATDAEKGRMWKEHLERALSCPTQHVCIVARQMVGILLLVFVKSEHEAHLQDVMMTDAGTGFLNMGGNKGGVAARFTLYDMNISCVSCHLAAHEKNVDRRNQDVAEVIRRAVFTIPASSHRIDGESVNSIDPNTGARIMSIIEHDVVFWLGDLNYRISIPLDEVLDFIEKKEFDQLAKYDQLNIARRGGRVLQGFQEGPLQFAPTFKYDLFSPEYMLDEEGGLKRTPAWCDRILWRVRSDEDAIRKFGILNVDLISYNRADVYGSDHRPVSATFHLYFTAENRTKKNEIANEAHRLLDLQESSTRPIVRLSTHDVMLGNVEYQEPSRGKIMVENIGHVPVRLRPLWDDFPRWLDCECGDGRDEVDVLPGEEVPVTFVALVTSKNGVGELSKGSSDLSATVRLRLEGLGDQFVSLLGTFVKTCFGATLSDLACSVHPFRTRRKMELCSERSPSSISVPSEILLLGEAILNGSSTSGQAVLEESSLFFSAASFDAVRDIREYMDRREPLPKENEASAVGSALLELLRSLQRPILPRGVLIPEKPTSQTALEIVRSLAPLHRNVLVYVVGLACRHAEACQMTNADVERLAWELSFPLCGSEGAARDRLGSDRSGMEAKHPALIHVLLQAYREAHVPFSALFI</sequence>
<evidence type="ECO:0000256" key="1">
    <source>
        <dbReference type="SAM" id="MobiDB-lite"/>
    </source>
</evidence>
<feature type="compositionally biased region" description="Basic and acidic residues" evidence="1">
    <location>
        <begin position="107"/>
        <end position="122"/>
    </location>
</feature>
<dbReference type="InterPro" id="IPR013783">
    <property type="entry name" value="Ig-like_fold"/>
</dbReference>
<dbReference type="EMBL" id="HBGH01012108">
    <property type="protein sequence ID" value="CAD9234628.1"/>
    <property type="molecule type" value="Transcribed_RNA"/>
</dbReference>